<gene>
    <name evidence="1" type="ORF">TNCT_334061</name>
</gene>
<sequence>GSQIERHLTQYHVRLACSTPNERYFFSRRNHKSATDDIIHLPIPADQSGTVYYNKDAQSSMQVTQHLRSQIHQIGDGGSLQIHIPVT</sequence>
<dbReference type="Proteomes" id="UP000887116">
    <property type="component" value="Unassembled WGS sequence"/>
</dbReference>
<proteinExistence type="predicted"/>
<comment type="caution">
    <text evidence="1">The sequence shown here is derived from an EMBL/GenBank/DDBJ whole genome shotgun (WGS) entry which is preliminary data.</text>
</comment>
<feature type="non-terminal residue" evidence="1">
    <location>
        <position position="1"/>
    </location>
</feature>
<dbReference type="AlphaFoldDB" id="A0A8X6GVA6"/>
<organism evidence="1 2">
    <name type="scientific">Trichonephila clavata</name>
    <name type="common">Joro spider</name>
    <name type="synonym">Nephila clavata</name>
    <dbReference type="NCBI Taxonomy" id="2740835"/>
    <lineage>
        <taxon>Eukaryota</taxon>
        <taxon>Metazoa</taxon>
        <taxon>Ecdysozoa</taxon>
        <taxon>Arthropoda</taxon>
        <taxon>Chelicerata</taxon>
        <taxon>Arachnida</taxon>
        <taxon>Araneae</taxon>
        <taxon>Araneomorphae</taxon>
        <taxon>Entelegynae</taxon>
        <taxon>Araneoidea</taxon>
        <taxon>Nephilidae</taxon>
        <taxon>Trichonephila</taxon>
    </lineage>
</organism>
<protein>
    <submittedName>
        <fullName evidence="1">Uncharacterized protein</fullName>
    </submittedName>
</protein>
<accession>A0A8X6GVA6</accession>
<name>A0A8X6GVA6_TRICU</name>
<evidence type="ECO:0000313" key="1">
    <source>
        <dbReference type="EMBL" id="GFQ90463.1"/>
    </source>
</evidence>
<keyword evidence="2" id="KW-1185">Reference proteome</keyword>
<dbReference type="EMBL" id="BMAO01013697">
    <property type="protein sequence ID" value="GFQ90463.1"/>
    <property type="molecule type" value="Genomic_DNA"/>
</dbReference>
<evidence type="ECO:0000313" key="2">
    <source>
        <dbReference type="Proteomes" id="UP000887116"/>
    </source>
</evidence>
<reference evidence="1" key="1">
    <citation type="submission" date="2020-07" db="EMBL/GenBank/DDBJ databases">
        <title>Multicomponent nature underlies the extraordinary mechanical properties of spider dragline silk.</title>
        <authorList>
            <person name="Kono N."/>
            <person name="Nakamura H."/>
            <person name="Mori M."/>
            <person name="Yoshida Y."/>
            <person name="Ohtoshi R."/>
            <person name="Malay A.D."/>
            <person name="Moran D.A.P."/>
            <person name="Tomita M."/>
            <person name="Numata K."/>
            <person name="Arakawa K."/>
        </authorList>
    </citation>
    <scope>NUCLEOTIDE SEQUENCE</scope>
</reference>